<sequence>HCFGNKTLEIKQNYFRSGKVKDINFIAFRRTTSEIFNALKEANFSVEKILEPRSKWQNRWKNEKYLNKKKISMVPTTIIFKARK</sequence>
<name>X1TNI7_9ZZZZ</name>
<gene>
    <name evidence="1" type="ORF">S12H4_23121</name>
</gene>
<dbReference type="EMBL" id="BARW01012203">
    <property type="protein sequence ID" value="GAI81589.1"/>
    <property type="molecule type" value="Genomic_DNA"/>
</dbReference>
<dbReference type="InterPro" id="IPR029063">
    <property type="entry name" value="SAM-dependent_MTases_sf"/>
</dbReference>
<feature type="non-terminal residue" evidence="1">
    <location>
        <position position="1"/>
    </location>
</feature>
<protein>
    <submittedName>
        <fullName evidence="1">Uncharacterized protein</fullName>
    </submittedName>
</protein>
<reference evidence="1" key="1">
    <citation type="journal article" date="2014" name="Front. Microbiol.">
        <title>High frequency of phylogenetically diverse reductive dehalogenase-homologous genes in deep subseafloor sedimentary metagenomes.</title>
        <authorList>
            <person name="Kawai M."/>
            <person name="Futagami T."/>
            <person name="Toyoda A."/>
            <person name="Takaki Y."/>
            <person name="Nishi S."/>
            <person name="Hori S."/>
            <person name="Arai W."/>
            <person name="Tsubouchi T."/>
            <person name="Morono Y."/>
            <person name="Uchiyama I."/>
            <person name="Ito T."/>
            <person name="Fujiyama A."/>
            <person name="Inagaki F."/>
            <person name="Takami H."/>
        </authorList>
    </citation>
    <scope>NUCLEOTIDE SEQUENCE</scope>
    <source>
        <strain evidence="1">Expedition CK06-06</strain>
    </source>
</reference>
<proteinExistence type="predicted"/>
<dbReference type="Gene3D" id="3.40.50.150">
    <property type="entry name" value="Vaccinia Virus protein VP39"/>
    <property type="match status" value="1"/>
</dbReference>
<accession>X1TNI7</accession>
<comment type="caution">
    <text evidence="1">The sequence shown here is derived from an EMBL/GenBank/DDBJ whole genome shotgun (WGS) entry which is preliminary data.</text>
</comment>
<evidence type="ECO:0000313" key="1">
    <source>
        <dbReference type="EMBL" id="GAI81589.1"/>
    </source>
</evidence>
<dbReference type="AlphaFoldDB" id="X1TNI7"/>
<organism evidence="1">
    <name type="scientific">marine sediment metagenome</name>
    <dbReference type="NCBI Taxonomy" id="412755"/>
    <lineage>
        <taxon>unclassified sequences</taxon>
        <taxon>metagenomes</taxon>
        <taxon>ecological metagenomes</taxon>
    </lineage>
</organism>